<dbReference type="GeneID" id="19150259"/>
<evidence type="ECO:0000256" key="4">
    <source>
        <dbReference type="RuleBase" id="RU363090"/>
    </source>
</evidence>
<protein>
    <recommendedName>
        <fullName evidence="4">Kinase</fullName>
        <ecNumber evidence="4">2.7.-.-</ecNumber>
    </recommendedName>
</protein>
<dbReference type="eggNOG" id="KOG1620">
    <property type="taxonomic scope" value="Eukaryota"/>
</dbReference>
<dbReference type="STRING" id="930089.W6YLQ4"/>
<dbReference type="InterPro" id="IPR038286">
    <property type="entry name" value="IPK_sf"/>
</dbReference>
<keyword evidence="2 4" id="KW-0808">Transferase</keyword>
<dbReference type="AlphaFoldDB" id="W6YLQ4"/>
<dbReference type="HOGENOM" id="CLU_042569_3_0_1"/>
<keyword evidence="3 4" id="KW-0418">Kinase</keyword>
<dbReference type="GO" id="GO:0046854">
    <property type="term" value="P:phosphatidylinositol phosphate biosynthetic process"/>
    <property type="evidence" value="ECO:0007669"/>
    <property type="project" value="TreeGrafter"/>
</dbReference>
<reference evidence="6 7" key="1">
    <citation type="journal article" date="2013" name="PLoS Genet.">
        <title>Comparative genome structure, secondary metabolite, and effector coding capacity across Cochliobolus pathogens.</title>
        <authorList>
            <person name="Condon B.J."/>
            <person name="Leng Y."/>
            <person name="Wu D."/>
            <person name="Bushley K.E."/>
            <person name="Ohm R.A."/>
            <person name="Otillar R."/>
            <person name="Martin J."/>
            <person name="Schackwitz W."/>
            <person name="Grimwood J."/>
            <person name="MohdZainudin N."/>
            <person name="Xue C."/>
            <person name="Wang R."/>
            <person name="Manning V.A."/>
            <person name="Dhillon B."/>
            <person name="Tu Z.J."/>
            <person name="Steffenson B.J."/>
            <person name="Salamov A."/>
            <person name="Sun H."/>
            <person name="Lowry S."/>
            <person name="LaButti K."/>
            <person name="Han J."/>
            <person name="Copeland A."/>
            <person name="Lindquist E."/>
            <person name="Barry K."/>
            <person name="Schmutz J."/>
            <person name="Baker S.E."/>
            <person name="Ciuffetti L.M."/>
            <person name="Grigoriev I.V."/>
            <person name="Zhong S."/>
            <person name="Turgeon B.G."/>
        </authorList>
    </citation>
    <scope>NUCLEOTIDE SEQUENCE [LARGE SCALE GENOMIC DNA]</scope>
    <source>
        <strain evidence="6 7">26-R-13</strain>
    </source>
</reference>
<dbReference type="EC" id="2.7.-.-" evidence="4"/>
<keyword evidence="7" id="KW-1185">Reference proteome</keyword>
<sequence>MATKKYDASKLKAYNSAAAGHEGVLSDESGAVVVKPCTLSEITFYESLSDHPDLARHLPTFMGQLSLSTDQTAAVESVESGTIKTADGSIERLHGKHLDTDLHIVLENITHGFKKPNVLDLKLGARLWDDDSKQEKRDRLDAVSKETTSGSLGFRIAGMRTYKGADVPEIPDDLKEYVEVDKENGYWVYNKMYGRKFNAENVDEGFVSFIYPSAKSEAELDRAREVLAYFLGEVKDIQEVFESKESRMYSASILLVYEGDVEEYGNTKQKLRSAHPEDEEEEDENLPKLAEVKMIDFAHASWTPGQGPDENALQGMRSTAKILKSLLDKAHD</sequence>
<dbReference type="PANTHER" id="PTHR12400">
    <property type="entry name" value="INOSITOL POLYPHOSPHATE KINASE"/>
    <property type="match status" value="1"/>
</dbReference>
<organism evidence="6 7">
    <name type="scientific">Cochliobolus carbonum (strain 26-R-13)</name>
    <name type="common">Maize leaf spot fungus</name>
    <name type="synonym">Bipolaris zeicola</name>
    <dbReference type="NCBI Taxonomy" id="930089"/>
    <lineage>
        <taxon>Eukaryota</taxon>
        <taxon>Fungi</taxon>
        <taxon>Dikarya</taxon>
        <taxon>Ascomycota</taxon>
        <taxon>Pezizomycotina</taxon>
        <taxon>Dothideomycetes</taxon>
        <taxon>Pleosporomycetidae</taxon>
        <taxon>Pleosporales</taxon>
        <taxon>Pleosporineae</taxon>
        <taxon>Pleosporaceae</taxon>
        <taxon>Bipolaris</taxon>
    </lineage>
</organism>
<feature type="region of interest" description="Disordered" evidence="5">
    <location>
        <begin position="267"/>
        <end position="286"/>
    </location>
</feature>
<evidence type="ECO:0000313" key="7">
    <source>
        <dbReference type="Proteomes" id="UP000053841"/>
    </source>
</evidence>
<dbReference type="GO" id="GO:0008440">
    <property type="term" value="F:inositol-1,4,5-trisphosphate 3-kinase activity"/>
    <property type="evidence" value="ECO:0007669"/>
    <property type="project" value="TreeGrafter"/>
</dbReference>
<accession>W6YLQ4</accession>
<dbReference type="GO" id="GO:0005634">
    <property type="term" value="C:nucleus"/>
    <property type="evidence" value="ECO:0007669"/>
    <property type="project" value="TreeGrafter"/>
</dbReference>
<comment type="similarity">
    <text evidence="1 4">Belongs to the inositol phosphokinase (IPK) family.</text>
</comment>
<evidence type="ECO:0000313" key="6">
    <source>
        <dbReference type="EMBL" id="EUC32281.1"/>
    </source>
</evidence>
<dbReference type="OrthoDB" id="338650at2759"/>
<dbReference type="Gene3D" id="3.30.470.160">
    <property type="entry name" value="Inositol polyphosphate kinase"/>
    <property type="match status" value="1"/>
</dbReference>
<dbReference type="RefSeq" id="XP_007713385.1">
    <property type="nucleotide sequence ID" value="XM_007715195.1"/>
</dbReference>
<dbReference type="Pfam" id="PF03770">
    <property type="entry name" value="IPK"/>
    <property type="match status" value="1"/>
</dbReference>
<name>W6YLQ4_COCC2</name>
<evidence type="ECO:0000256" key="5">
    <source>
        <dbReference type="SAM" id="MobiDB-lite"/>
    </source>
</evidence>
<dbReference type="InterPro" id="IPR005522">
    <property type="entry name" value="IPK"/>
</dbReference>
<dbReference type="KEGG" id="bze:COCCADRAFT_5957"/>
<gene>
    <name evidence="6" type="ORF">COCCADRAFT_5957</name>
</gene>
<dbReference type="EMBL" id="KI964637">
    <property type="protein sequence ID" value="EUC32281.1"/>
    <property type="molecule type" value="Genomic_DNA"/>
</dbReference>
<dbReference type="PANTHER" id="PTHR12400:SF103">
    <property type="entry name" value="INOSITOL POLYPHOSPHATE MULTIKINASE"/>
    <property type="match status" value="1"/>
</dbReference>
<evidence type="ECO:0000256" key="2">
    <source>
        <dbReference type="ARBA" id="ARBA00022679"/>
    </source>
</evidence>
<dbReference type="GO" id="GO:0032958">
    <property type="term" value="P:inositol phosphate biosynthetic process"/>
    <property type="evidence" value="ECO:0007669"/>
    <property type="project" value="InterPro"/>
</dbReference>
<dbReference type="GO" id="GO:0005737">
    <property type="term" value="C:cytoplasm"/>
    <property type="evidence" value="ECO:0007669"/>
    <property type="project" value="TreeGrafter"/>
</dbReference>
<proteinExistence type="inferred from homology"/>
<dbReference type="GO" id="GO:0000824">
    <property type="term" value="F:inositol-1,4,5,6-tetrakisphosphate 3-kinase activity"/>
    <property type="evidence" value="ECO:0007669"/>
    <property type="project" value="TreeGrafter"/>
</dbReference>
<evidence type="ECO:0000256" key="1">
    <source>
        <dbReference type="ARBA" id="ARBA00007374"/>
    </source>
</evidence>
<dbReference type="Proteomes" id="UP000053841">
    <property type="component" value="Unassembled WGS sequence"/>
</dbReference>
<dbReference type="SUPFAM" id="SSF56104">
    <property type="entry name" value="SAICAR synthase-like"/>
    <property type="match status" value="1"/>
</dbReference>
<evidence type="ECO:0000256" key="3">
    <source>
        <dbReference type="ARBA" id="ARBA00022777"/>
    </source>
</evidence>